<comment type="caution">
    <text evidence="2">The sequence shown here is derived from an EMBL/GenBank/DDBJ whole genome shotgun (WGS) entry which is preliminary data.</text>
</comment>
<dbReference type="AlphaFoldDB" id="A0A0F9HIQ0"/>
<reference evidence="2" key="1">
    <citation type="journal article" date="2015" name="Nature">
        <title>Complex archaea that bridge the gap between prokaryotes and eukaryotes.</title>
        <authorList>
            <person name="Spang A."/>
            <person name="Saw J.H."/>
            <person name="Jorgensen S.L."/>
            <person name="Zaremba-Niedzwiedzka K."/>
            <person name="Martijn J."/>
            <person name="Lind A.E."/>
            <person name="van Eijk R."/>
            <person name="Schleper C."/>
            <person name="Guy L."/>
            <person name="Ettema T.J."/>
        </authorList>
    </citation>
    <scope>NUCLEOTIDE SEQUENCE</scope>
</reference>
<evidence type="ECO:0000313" key="2">
    <source>
        <dbReference type="EMBL" id="KKL81550.1"/>
    </source>
</evidence>
<name>A0A0F9HIQ0_9ZZZZ</name>
<organism evidence="2">
    <name type="scientific">marine sediment metagenome</name>
    <dbReference type="NCBI Taxonomy" id="412755"/>
    <lineage>
        <taxon>unclassified sequences</taxon>
        <taxon>metagenomes</taxon>
        <taxon>ecological metagenomes</taxon>
    </lineage>
</organism>
<evidence type="ECO:0000256" key="1">
    <source>
        <dbReference type="SAM" id="Coils"/>
    </source>
</evidence>
<gene>
    <name evidence="2" type="ORF">LCGC14_1993640</name>
</gene>
<proteinExistence type="predicted"/>
<sequence length="83" mass="9392">MSLEQVMRETEHYKRLREKKERIEKSRLETKNIQLTATASTILAGMMSSDSGPKAVLLDVENAVELSVELARKVRAFVRGNDS</sequence>
<feature type="coiled-coil region" evidence="1">
    <location>
        <begin position="6"/>
        <end position="33"/>
    </location>
</feature>
<accession>A0A0F9HIQ0</accession>
<protein>
    <submittedName>
        <fullName evidence="2">Uncharacterized protein</fullName>
    </submittedName>
</protein>
<keyword evidence="1" id="KW-0175">Coiled coil</keyword>
<dbReference type="EMBL" id="LAZR01022529">
    <property type="protein sequence ID" value="KKL81550.1"/>
    <property type="molecule type" value="Genomic_DNA"/>
</dbReference>